<dbReference type="PANTHER" id="PTHR33524">
    <property type="entry name" value="C5ORF35"/>
    <property type="match status" value="1"/>
</dbReference>
<reference evidence="1" key="1">
    <citation type="submission" date="2021-01" db="EMBL/GenBank/DDBJ databases">
        <authorList>
            <person name="Corre E."/>
            <person name="Pelletier E."/>
            <person name="Niang G."/>
            <person name="Scheremetjew M."/>
            <person name="Finn R."/>
            <person name="Kale V."/>
            <person name="Holt S."/>
            <person name="Cochrane G."/>
            <person name="Meng A."/>
            <person name="Brown T."/>
            <person name="Cohen L."/>
        </authorList>
    </citation>
    <scope>NUCLEOTIDE SEQUENCE</scope>
    <source>
        <strain evidence="1">NIES-2562</strain>
    </source>
</reference>
<organism evidence="1">
    <name type="scientific">Palpitomonas bilix</name>
    <dbReference type="NCBI Taxonomy" id="652834"/>
    <lineage>
        <taxon>Eukaryota</taxon>
        <taxon>Eukaryota incertae sedis</taxon>
    </lineage>
</organism>
<evidence type="ECO:0008006" key="2">
    <source>
        <dbReference type="Google" id="ProtNLM"/>
    </source>
</evidence>
<sequence length="424" mass="46891">MGLIDAIGGWAKRVAAASVSTRSFQEEVDVFRAYLLTSLHQHELSAAAYSAADVDTISAIAKEVRTAASVATFDHQKREVFSVVFRQCCTALDVQLQAMRAAEVMRGGESSSMREGVSPPVDFPISPPLGFPSSRTQDGGGSEVEGEMRKARQIVQERLGFSLKVMPSEKVMGALEEAGLLEEGHVEEGVFLRGQAIPGSVVSFYPGWTYNPSHLRHMYNYPQIDRGNDYLFARIDTAVVDGKGVEFDPFIFFNPARFELAQQAHLPLPTPAPSPSHPPPPFRHCSLLGFGQRVNHPPKGEAPNVVAVPIDFPTSIPPQLAAFLPNRDLHPTASMSLLGYKSASGYDQSVVEEVMHDLEWTGPSSPSLLTRTVVLVALRPIGDGEELYLDYRYSPRMKERWPAWYHAVNSEEAERRWQAATWWK</sequence>
<proteinExistence type="predicted"/>
<dbReference type="InterPro" id="IPR040415">
    <property type="entry name" value="SETD9"/>
</dbReference>
<evidence type="ECO:0000313" key="1">
    <source>
        <dbReference type="EMBL" id="CAE0248222.1"/>
    </source>
</evidence>
<protein>
    <recommendedName>
        <fullName evidence="2">SET domain-containing protein</fullName>
    </recommendedName>
</protein>
<name>A0A7S3D6I1_9EUKA</name>
<dbReference type="EMBL" id="HBIB01016055">
    <property type="protein sequence ID" value="CAE0248222.1"/>
    <property type="molecule type" value="Transcribed_RNA"/>
</dbReference>
<gene>
    <name evidence="1" type="ORF">PBIL07802_LOCUS10418</name>
</gene>
<dbReference type="PANTHER" id="PTHR33524:SF1">
    <property type="entry name" value="SET DOMAIN-CONTAINING PROTEIN"/>
    <property type="match status" value="1"/>
</dbReference>
<dbReference type="AlphaFoldDB" id="A0A7S3D6I1"/>
<accession>A0A7S3D6I1</accession>